<evidence type="ECO:0000256" key="10">
    <source>
        <dbReference type="ARBA" id="ARBA00023157"/>
    </source>
</evidence>
<dbReference type="PRINTS" id="PR00237">
    <property type="entry name" value="GPCRRHODOPSN"/>
</dbReference>
<feature type="compositionally biased region" description="Polar residues" evidence="14">
    <location>
        <begin position="358"/>
        <end position="378"/>
    </location>
</feature>
<keyword evidence="4 13" id="KW-0812">Transmembrane</keyword>
<protein>
    <submittedName>
        <fullName evidence="16">Melanopsin isoform 1</fullName>
    </submittedName>
</protein>
<evidence type="ECO:0000256" key="12">
    <source>
        <dbReference type="ARBA" id="ARBA00023224"/>
    </source>
</evidence>
<evidence type="ECO:0000256" key="14">
    <source>
        <dbReference type="SAM" id="MobiDB-lite"/>
    </source>
</evidence>
<keyword evidence="2 13" id="KW-0600">Photoreceptor protein</keyword>
<dbReference type="AlphaFoldDB" id="A0A480TY70"/>
<evidence type="ECO:0000256" key="8">
    <source>
        <dbReference type="ARBA" id="ARBA00023040"/>
    </source>
</evidence>
<evidence type="ECO:0000256" key="1">
    <source>
        <dbReference type="ARBA" id="ARBA00004141"/>
    </source>
</evidence>
<dbReference type="InterPro" id="IPR017452">
    <property type="entry name" value="GPCR_Rhodpsn_7TM"/>
</dbReference>
<dbReference type="GO" id="GO:0009881">
    <property type="term" value="F:photoreceptor activity"/>
    <property type="evidence" value="ECO:0007669"/>
    <property type="project" value="UniProtKB-KW"/>
</dbReference>
<dbReference type="EMBL" id="DQIR01208827">
    <property type="protein sequence ID" value="HDB64304.1"/>
    <property type="molecule type" value="Transcribed_RNA"/>
</dbReference>
<evidence type="ECO:0000256" key="4">
    <source>
        <dbReference type="ARBA" id="ARBA00022692"/>
    </source>
</evidence>
<feature type="domain" description="G-protein coupled receptors family 1 profile" evidence="15">
    <location>
        <begin position="68"/>
        <end position="330"/>
    </location>
</feature>
<dbReference type="Gene3D" id="1.20.1070.10">
    <property type="entry name" value="Rhodopsin 7-helix transmembrane proteins"/>
    <property type="match status" value="1"/>
</dbReference>
<feature type="transmembrane region" description="Helical" evidence="13">
    <location>
        <begin position="167"/>
        <end position="187"/>
    </location>
</feature>
<feature type="transmembrane region" description="Helical" evidence="13">
    <location>
        <begin position="49"/>
        <end position="76"/>
    </location>
</feature>
<evidence type="ECO:0000256" key="13">
    <source>
        <dbReference type="RuleBase" id="RU004951"/>
    </source>
</evidence>
<dbReference type="EMBL" id="DQIR01208826">
    <property type="protein sequence ID" value="HDB64303.1"/>
    <property type="molecule type" value="Transcribed_RNA"/>
</dbReference>
<dbReference type="PRINTS" id="PR00238">
    <property type="entry name" value="OPSIN"/>
</dbReference>
<dbReference type="GO" id="GO:0016020">
    <property type="term" value="C:membrane"/>
    <property type="evidence" value="ECO:0007669"/>
    <property type="project" value="UniProtKB-SubCell"/>
</dbReference>
<keyword evidence="12 13" id="KW-0807">Transducer</keyword>
<feature type="transmembrane region" description="Helical" evidence="13">
    <location>
        <begin position="126"/>
        <end position="147"/>
    </location>
</feature>
<evidence type="ECO:0000313" key="16">
    <source>
        <dbReference type="EMBL" id="HDB64303.1"/>
    </source>
</evidence>
<feature type="transmembrane region" description="Helical" evidence="13">
    <location>
        <begin position="216"/>
        <end position="239"/>
    </location>
</feature>
<dbReference type="PROSITE" id="PS00237">
    <property type="entry name" value="G_PROTEIN_RECEP_F1_1"/>
    <property type="match status" value="1"/>
</dbReference>
<dbReference type="GO" id="GO:0007602">
    <property type="term" value="P:phototransduction"/>
    <property type="evidence" value="ECO:0007669"/>
    <property type="project" value="UniProtKB-KW"/>
</dbReference>
<evidence type="ECO:0000256" key="3">
    <source>
        <dbReference type="ARBA" id="ARBA00022606"/>
    </source>
</evidence>
<keyword evidence="10" id="KW-1015">Disulfide bond</keyword>
<dbReference type="PROSITE" id="PS00238">
    <property type="entry name" value="OPSIN"/>
    <property type="match status" value="1"/>
</dbReference>
<dbReference type="InterPro" id="IPR027430">
    <property type="entry name" value="Retinal_BS"/>
</dbReference>
<comment type="subcellular location">
    <subcellularLocation>
        <location evidence="1 13">Membrane</location>
        <topology evidence="1 13">Multi-pass membrane protein</topology>
    </subcellularLocation>
</comment>
<reference evidence="16" key="1">
    <citation type="journal article" date="2019" name="PeerJ">
        <title>Genes of the pig, Sus scrofa, reconstructed with EvidentialGene.</title>
        <authorList>
            <person name="Gilbert D.G."/>
        </authorList>
    </citation>
    <scope>NUCLEOTIDE SEQUENCE</scope>
</reference>
<dbReference type="PANTHER" id="PTHR24240">
    <property type="entry name" value="OPSIN"/>
    <property type="match status" value="1"/>
</dbReference>
<keyword evidence="7 13" id="KW-0157">Chromophore</keyword>
<keyword evidence="6 13" id="KW-1133">Transmembrane helix</keyword>
<dbReference type="InterPro" id="IPR001760">
    <property type="entry name" value="Opsin"/>
</dbReference>
<organism evidence="16">
    <name type="scientific">Sus scrofa</name>
    <name type="common">Pig</name>
    <dbReference type="NCBI Taxonomy" id="9823"/>
    <lineage>
        <taxon>Eukaryota</taxon>
        <taxon>Metazoa</taxon>
        <taxon>Chordata</taxon>
        <taxon>Craniata</taxon>
        <taxon>Vertebrata</taxon>
        <taxon>Euteleostomi</taxon>
        <taxon>Mammalia</taxon>
        <taxon>Eutheria</taxon>
        <taxon>Laurasiatheria</taxon>
        <taxon>Artiodactyla</taxon>
        <taxon>Suina</taxon>
        <taxon>Suidae</taxon>
        <taxon>Sus</taxon>
    </lineage>
</organism>
<proteinExistence type="inferred from homology"/>
<dbReference type="InterPro" id="IPR000276">
    <property type="entry name" value="GPCR_Rhodpsn"/>
</dbReference>
<dbReference type="InterPro" id="IPR001391">
    <property type="entry name" value="Opsin_lateye"/>
</dbReference>
<feature type="transmembrane region" description="Helical" evidence="13">
    <location>
        <begin position="311"/>
        <end position="333"/>
    </location>
</feature>
<feature type="transmembrane region" description="Helical" evidence="13">
    <location>
        <begin position="88"/>
        <end position="106"/>
    </location>
</feature>
<keyword evidence="5 13" id="KW-0681">Retinal protein</keyword>
<evidence type="ECO:0000256" key="11">
    <source>
        <dbReference type="ARBA" id="ARBA00023170"/>
    </source>
</evidence>
<evidence type="ECO:0000256" key="7">
    <source>
        <dbReference type="ARBA" id="ARBA00022991"/>
    </source>
</evidence>
<dbReference type="GO" id="GO:0004930">
    <property type="term" value="F:G protein-coupled receptor activity"/>
    <property type="evidence" value="ECO:0007669"/>
    <property type="project" value="UniProtKB-KW"/>
</dbReference>
<sequence length="378" mass="42868">MSWNNHQPIEFSLSSTNPYGNFTVVDMAPKEILHMVDAHWYQYPPLNPLWYALVGLWVGVMGCLSISGNFVVVWVFMNTKSLRTPANLLVVNLAISDFLMMFTMFPPMMITCYWRAWTLGAFFCEVYGFMGSLFGCVSIWSMVWITLDRYNVIVKGVSGTPLSSKGALMRILGTWVASIAWCLPPFFGWNRYVPEGNMTACGTDYLTDDVVSHSYLYIYSVWVYLLPLFLNIYLYTFIIKAVANHEKQMREQAKKMGVKSLRSEESQKTSAECRLAKVALMTVSLWFIAWTPYFIINWSGMLKKELVSPVYTIWGSVFAKANAVYNPIVYAISHPKYRAALEKKLPCLACNTERNDTVSETASAATTNEKAPESSESS</sequence>
<dbReference type="FunFam" id="1.20.1070.10:FF:000044">
    <property type="entry name" value="Opsin, ultraviolet-sensitive"/>
    <property type="match status" value="1"/>
</dbReference>
<dbReference type="GO" id="GO:0007601">
    <property type="term" value="P:visual perception"/>
    <property type="evidence" value="ECO:0007669"/>
    <property type="project" value="InterPro"/>
</dbReference>
<comment type="similarity">
    <text evidence="13">Belongs to the G-protein coupled receptor 1 family. Opsin subfamily.</text>
</comment>
<name>A0A480TY70_PIG</name>
<dbReference type="Pfam" id="PF00001">
    <property type="entry name" value="7tm_1"/>
    <property type="match status" value="1"/>
</dbReference>
<feature type="region of interest" description="Disordered" evidence="14">
    <location>
        <begin position="357"/>
        <end position="378"/>
    </location>
</feature>
<evidence type="ECO:0000256" key="2">
    <source>
        <dbReference type="ARBA" id="ARBA00022543"/>
    </source>
</evidence>
<keyword evidence="11 13" id="KW-0675">Receptor</keyword>
<feature type="transmembrane region" description="Helical" evidence="13">
    <location>
        <begin position="278"/>
        <end position="299"/>
    </location>
</feature>
<evidence type="ECO:0000256" key="6">
    <source>
        <dbReference type="ARBA" id="ARBA00022989"/>
    </source>
</evidence>
<evidence type="ECO:0000256" key="9">
    <source>
        <dbReference type="ARBA" id="ARBA00023136"/>
    </source>
</evidence>
<evidence type="ECO:0000259" key="15">
    <source>
        <dbReference type="PROSITE" id="PS50262"/>
    </source>
</evidence>
<dbReference type="InterPro" id="IPR050125">
    <property type="entry name" value="GPCR_opsins"/>
</dbReference>
<dbReference type="PROSITE" id="PS50262">
    <property type="entry name" value="G_PROTEIN_RECEP_F1_2"/>
    <property type="match status" value="1"/>
</dbReference>
<dbReference type="SUPFAM" id="SSF81321">
    <property type="entry name" value="Family A G protein-coupled receptor-like"/>
    <property type="match status" value="1"/>
</dbReference>
<keyword evidence="9 13" id="KW-0472">Membrane</keyword>
<evidence type="ECO:0000256" key="5">
    <source>
        <dbReference type="ARBA" id="ARBA00022925"/>
    </source>
</evidence>
<dbReference type="CDD" id="cd15079">
    <property type="entry name" value="7tmA_photoreceptors_insect"/>
    <property type="match status" value="1"/>
</dbReference>
<keyword evidence="3 13" id="KW-0716">Sensory transduction</keyword>
<accession>A0A480TY70</accession>
<dbReference type="PRINTS" id="PR00578">
    <property type="entry name" value="OPSINLTRLEYE"/>
</dbReference>
<keyword evidence="8 13" id="KW-0297">G-protein coupled receptor</keyword>